<keyword evidence="1" id="KW-1133">Transmembrane helix</keyword>
<comment type="caution">
    <text evidence="2">The sequence shown here is derived from an EMBL/GenBank/DDBJ whole genome shotgun (WGS) entry which is preliminary data.</text>
</comment>
<organism evidence="2 3">
    <name type="scientific">Devosia subaequoris</name>
    <dbReference type="NCBI Taxonomy" id="395930"/>
    <lineage>
        <taxon>Bacteria</taxon>
        <taxon>Pseudomonadati</taxon>
        <taxon>Pseudomonadota</taxon>
        <taxon>Alphaproteobacteria</taxon>
        <taxon>Hyphomicrobiales</taxon>
        <taxon>Devosiaceae</taxon>
        <taxon>Devosia</taxon>
    </lineage>
</organism>
<dbReference type="EMBL" id="JACIEW010000004">
    <property type="protein sequence ID" value="MBB4052318.1"/>
    <property type="molecule type" value="Genomic_DNA"/>
</dbReference>
<protein>
    <submittedName>
        <fullName evidence="2">Uncharacterized protein</fullName>
    </submittedName>
</protein>
<accession>A0A7W6NBW0</accession>
<gene>
    <name evidence="2" type="ORF">GGR20_001961</name>
</gene>
<evidence type="ECO:0000313" key="2">
    <source>
        <dbReference type="EMBL" id="MBB4052318.1"/>
    </source>
</evidence>
<evidence type="ECO:0000313" key="3">
    <source>
        <dbReference type="Proteomes" id="UP000547011"/>
    </source>
</evidence>
<name>A0A7W6NBW0_9HYPH</name>
<feature type="transmembrane region" description="Helical" evidence="1">
    <location>
        <begin position="6"/>
        <end position="21"/>
    </location>
</feature>
<sequence>MVWELLAIWAVIAASIIWFFHDESKEQRSKLNQRARALARTPAWHQDQPVISAQVTPRDPQRQTEIQRKFLEEMRRVRP</sequence>
<evidence type="ECO:0000256" key="1">
    <source>
        <dbReference type="SAM" id="Phobius"/>
    </source>
</evidence>
<keyword evidence="3" id="KW-1185">Reference proteome</keyword>
<keyword evidence="1" id="KW-0472">Membrane</keyword>
<reference evidence="2 3" key="1">
    <citation type="submission" date="2020-08" db="EMBL/GenBank/DDBJ databases">
        <title>Genomic Encyclopedia of Type Strains, Phase IV (KMG-IV): sequencing the most valuable type-strain genomes for metagenomic binning, comparative biology and taxonomic classification.</title>
        <authorList>
            <person name="Goeker M."/>
        </authorList>
    </citation>
    <scope>NUCLEOTIDE SEQUENCE [LARGE SCALE GENOMIC DNA]</scope>
    <source>
        <strain evidence="2 3">DSM 23447</strain>
    </source>
</reference>
<keyword evidence="1" id="KW-0812">Transmembrane</keyword>
<dbReference type="RefSeq" id="WP_183311031.1">
    <property type="nucleotide sequence ID" value="NZ_JACIEW010000004.1"/>
</dbReference>
<proteinExistence type="predicted"/>
<dbReference type="AlphaFoldDB" id="A0A7W6NBW0"/>
<dbReference type="Proteomes" id="UP000547011">
    <property type="component" value="Unassembled WGS sequence"/>
</dbReference>